<gene>
    <name evidence="8" type="ORF">LOAG_08121</name>
</gene>
<dbReference type="GO" id="GO:0007009">
    <property type="term" value="P:plasma membrane organization"/>
    <property type="evidence" value="ECO:0007669"/>
    <property type="project" value="TreeGrafter"/>
</dbReference>
<accession>A0A1S0TUU8</accession>
<evidence type="ECO:0000256" key="3">
    <source>
        <dbReference type="ARBA" id="ARBA00022737"/>
    </source>
</evidence>
<evidence type="ECO:0000256" key="1">
    <source>
        <dbReference type="ARBA" id="ARBA00004370"/>
    </source>
</evidence>
<evidence type="ECO:0000313" key="8">
    <source>
        <dbReference type="EMBL" id="EFO20367.2"/>
    </source>
</evidence>
<feature type="transmembrane region" description="Helical" evidence="6">
    <location>
        <begin position="163"/>
        <end position="182"/>
    </location>
</feature>
<keyword evidence="4 6" id="KW-1133">Transmembrane helix</keyword>
<keyword evidence="2 6" id="KW-0812">Transmembrane</keyword>
<dbReference type="InterPro" id="IPR032362">
    <property type="entry name" value="Ferlin_C"/>
</dbReference>
<evidence type="ECO:0000256" key="6">
    <source>
        <dbReference type="SAM" id="Phobius"/>
    </source>
</evidence>
<dbReference type="AlphaFoldDB" id="A0A1S0TUU8"/>
<dbReference type="KEGG" id="loa:LOAG_08121"/>
<sequence length="197" mass="22592">MDADEMYNVDYARENRYRCACCVKCCSSFCDIRRQDRKKSYSVTASARRVGQFSLFQQRTTYGWWPCVNTSLPDEQKLDFDAKKKKDDDFTAQKPYVTGAVELELTLLTAEEAKLDPVGKKRGKPNHSPYLPHPNRPHLDQFWCLSRAKACCSLCWTSWGKQCVVIAIFVLIGVILIVSTVYKLPDLVVTKVFNTRS</sequence>
<dbReference type="EMBL" id="JH712140">
    <property type="protein sequence ID" value="EFO20367.2"/>
    <property type="molecule type" value="Genomic_DNA"/>
</dbReference>
<dbReference type="RefSeq" id="XP_003143701.2">
    <property type="nucleotide sequence ID" value="XM_003143653.2"/>
</dbReference>
<proteinExistence type="predicted"/>
<evidence type="ECO:0000256" key="5">
    <source>
        <dbReference type="ARBA" id="ARBA00023136"/>
    </source>
</evidence>
<organism evidence="8">
    <name type="scientific">Loa loa</name>
    <name type="common">Eye worm</name>
    <name type="synonym">Filaria loa</name>
    <dbReference type="NCBI Taxonomy" id="7209"/>
    <lineage>
        <taxon>Eukaryota</taxon>
        <taxon>Metazoa</taxon>
        <taxon>Ecdysozoa</taxon>
        <taxon>Nematoda</taxon>
        <taxon>Chromadorea</taxon>
        <taxon>Rhabditida</taxon>
        <taxon>Spirurina</taxon>
        <taxon>Spiruromorpha</taxon>
        <taxon>Filarioidea</taxon>
        <taxon>Onchocercidae</taxon>
        <taxon>Loa</taxon>
    </lineage>
</organism>
<dbReference type="OrthoDB" id="270970at2759"/>
<dbReference type="CTD" id="9945548"/>
<evidence type="ECO:0000259" key="7">
    <source>
        <dbReference type="Pfam" id="PF16165"/>
    </source>
</evidence>
<comment type="subcellular location">
    <subcellularLocation>
        <location evidence="1">Membrane</location>
    </subcellularLocation>
</comment>
<dbReference type="PANTHER" id="PTHR12546">
    <property type="entry name" value="FER-1-LIKE"/>
    <property type="match status" value="1"/>
</dbReference>
<dbReference type="Pfam" id="PF16165">
    <property type="entry name" value="Ferlin_C"/>
    <property type="match status" value="1"/>
</dbReference>
<dbReference type="GeneID" id="9945548"/>
<dbReference type="PANTHER" id="PTHR12546:SF33">
    <property type="entry name" value="SPERM VESICLE FUSION PROTEIN FER-1"/>
    <property type="match status" value="1"/>
</dbReference>
<feature type="domain" description="Ferlin C-terminal" evidence="7">
    <location>
        <begin position="52"/>
        <end position="190"/>
    </location>
</feature>
<dbReference type="GO" id="GO:0061025">
    <property type="term" value="P:membrane fusion"/>
    <property type="evidence" value="ECO:0007669"/>
    <property type="project" value="TreeGrafter"/>
</dbReference>
<protein>
    <recommendedName>
        <fullName evidence="7">Ferlin C-terminal domain-containing protein</fullName>
    </recommendedName>
</protein>
<dbReference type="InterPro" id="IPR037721">
    <property type="entry name" value="Ferlin"/>
</dbReference>
<name>A0A1S0TUU8_LOALO</name>
<keyword evidence="3" id="KW-0677">Repeat</keyword>
<evidence type="ECO:0000256" key="2">
    <source>
        <dbReference type="ARBA" id="ARBA00022692"/>
    </source>
</evidence>
<reference evidence="8" key="1">
    <citation type="submission" date="2012-04" db="EMBL/GenBank/DDBJ databases">
        <title>The Genome Sequence of Loa loa.</title>
        <authorList>
            <consortium name="The Broad Institute Genome Sequencing Platform"/>
            <consortium name="Broad Institute Genome Sequencing Center for Infectious Disease"/>
            <person name="Nutman T.B."/>
            <person name="Fink D.L."/>
            <person name="Russ C."/>
            <person name="Young S."/>
            <person name="Zeng Q."/>
            <person name="Gargeya S."/>
            <person name="Alvarado L."/>
            <person name="Berlin A."/>
            <person name="Chapman S.B."/>
            <person name="Chen Z."/>
            <person name="Freedman E."/>
            <person name="Gellesch M."/>
            <person name="Goldberg J."/>
            <person name="Griggs A."/>
            <person name="Gujja S."/>
            <person name="Heilman E.R."/>
            <person name="Heiman D."/>
            <person name="Howarth C."/>
            <person name="Mehta T."/>
            <person name="Neiman D."/>
            <person name="Pearson M."/>
            <person name="Roberts A."/>
            <person name="Saif S."/>
            <person name="Shea T."/>
            <person name="Shenoy N."/>
            <person name="Sisk P."/>
            <person name="Stolte C."/>
            <person name="Sykes S."/>
            <person name="White J."/>
            <person name="Yandava C."/>
            <person name="Haas B."/>
            <person name="Henn M.R."/>
            <person name="Nusbaum C."/>
            <person name="Birren B."/>
        </authorList>
    </citation>
    <scope>NUCLEOTIDE SEQUENCE [LARGE SCALE GENOMIC DNA]</scope>
</reference>
<evidence type="ECO:0000256" key="4">
    <source>
        <dbReference type="ARBA" id="ARBA00022989"/>
    </source>
</evidence>
<dbReference type="GO" id="GO:0016020">
    <property type="term" value="C:membrane"/>
    <property type="evidence" value="ECO:0007669"/>
    <property type="project" value="UniProtKB-SubCell"/>
</dbReference>
<keyword evidence="5 6" id="KW-0472">Membrane</keyword>
<dbReference type="InParanoid" id="A0A1S0TUU8"/>